<dbReference type="AlphaFoldDB" id="A0A418IM71"/>
<sequence>VIYIMLQSIYIGREPKAVKANN</sequence>
<dbReference type="EMBL" id="QXUL01000050">
    <property type="protein sequence ID" value="RIN09643.1"/>
    <property type="molecule type" value="Genomic_DNA"/>
</dbReference>
<protein>
    <submittedName>
        <fullName evidence="1">Phosphatase PAP2 family protein</fullName>
    </submittedName>
</protein>
<accession>A0A418IM71</accession>
<evidence type="ECO:0000313" key="2">
    <source>
        <dbReference type="Proteomes" id="UP000285567"/>
    </source>
</evidence>
<keyword evidence="2" id="KW-1185">Reference proteome</keyword>
<name>A0A418IM71_STAXY</name>
<organism evidence="1 2">
    <name type="scientific">Staphylococcus xylosus</name>
    <dbReference type="NCBI Taxonomy" id="1288"/>
    <lineage>
        <taxon>Bacteria</taxon>
        <taxon>Bacillati</taxon>
        <taxon>Bacillota</taxon>
        <taxon>Bacilli</taxon>
        <taxon>Bacillales</taxon>
        <taxon>Staphylococcaceae</taxon>
        <taxon>Staphylococcus</taxon>
    </lineage>
</organism>
<proteinExistence type="predicted"/>
<comment type="caution">
    <text evidence="1">The sequence shown here is derived from an EMBL/GenBank/DDBJ whole genome shotgun (WGS) entry which is preliminary data.</text>
</comment>
<evidence type="ECO:0000313" key="1">
    <source>
        <dbReference type="EMBL" id="RIN09643.1"/>
    </source>
</evidence>
<reference evidence="1 2" key="1">
    <citation type="journal article" date="2016" name="Front. Microbiol.">
        <title>Comprehensive Phylogenetic Analysis of Bovine Non-aureus Staphylococci Species Based on Whole-Genome Sequencing.</title>
        <authorList>
            <person name="Naushad S."/>
            <person name="Barkema H.W."/>
            <person name="Luby C."/>
            <person name="Condas L.A."/>
            <person name="Nobrega D.B."/>
            <person name="Carson D.A."/>
            <person name="De Buck J."/>
        </authorList>
    </citation>
    <scope>NUCLEOTIDE SEQUENCE [LARGE SCALE GENOMIC DNA]</scope>
    <source>
        <strain evidence="1 2">SNUC 102</strain>
    </source>
</reference>
<feature type="non-terminal residue" evidence="1">
    <location>
        <position position="1"/>
    </location>
</feature>
<gene>
    <name evidence="1" type="ORF">BU097_09960</name>
</gene>
<dbReference type="Proteomes" id="UP000285567">
    <property type="component" value="Unassembled WGS sequence"/>
</dbReference>